<feature type="region of interest" description="Disordered" evidence="1">
    <location>
        <begin position="521"/>
        <end position="545"/>
    </location>
</feature>
<dbReference type="RefSeq" id="WP_044236285.1">
    <property type="nucleotide sequence ID" value="NZ_ASRX01000005.1"/>
</dbReference>
<dbReference type="AlphaFoldDB" id="A0A017THA0"/>
<feature type="region of interest" description="Disordered" evidence="1">
    <location>
        <begin position="352"/>
        <end position="403"/>
    </location>
</feature>
<evidence type="ECO:0000259" key="2">
    <source>
        <dbReference type="Pfam" id="PF09937"/>
    </source>
</evidence>
<dbReference type="STRING" id="1192034.CAP_6063"/>
<dbReference type="InterPro" id="IPR018683">
    <property type="entry name" value="DUF2169"/>
</dbReference>
<dbReference type="Proteomes" id="UP000019678">
    <property type="component" value="Unassembled WGS sequence"/>
</dbReference>
<dbReference type="PANTHER" id="PTHR14136:SF17">
    <property type="entry name" value="BTB_POZ DOMAIN-CONTAINING PROTEIN KCTD9"/>
    <property type="match status" value="1"/>
</dbReference>
<feature type="compositionally biased region" description="Pro residues" evidence="1">
    <location>
        <begin position="368"/>
        <end position="400"/>
    </location>
</feature>
<dbReference type="InterPro" id="IPR001646">
    <property type="entry name" value="5peptide_repeat"/>
</dbReference>
<organism evidence="3 4">
    <name type="scientific">Chondromyces apiculatus DSM 436</name>
    <dbReference type="NCBI Taxonomy" id="1192034"/>
    <lineage>
        <taxon>Bacteria</taxon>
        <taxon>Pseudomonadati</taxon>
        <taxon>Myxococcota</taxon>
        <taxon>Polyangia</taxon>
        <taxon>Polyangiales</taxon>
        <taxon>Polyangiaceae</taxon>
        <taxon>Chondromyces</taxon>
    </lineage>
</organism>
<dbReference type="SUPFAM" id="SSF141571">
    <property type="entry name" value="Pentapeptide repeat-like"/>
    <property type="match status" value="2"/>
</dbReference>
<dbReference type="eggNOG" id="COG5351">
    <property type="taxonomic scope" value="Bacteria"/>
</dbReference>
<dbReference type="InterPro" id="IPR051082">
    <property type="entry name" value="Pentapeptide-BTB/POZ_domain"/>
</dbReference>
<dbReference type="EMBL" id="ASRX01000005">
    <property type="protein sequence ID" value="EYF08302.1"/>
    <property type="molecule type" value="Genomic_DNA"/>
</dbReference>
<dbReference type="Pfam" id="PF09937">
    <property type="entry name" value="DUF2169"/>
    <property type="match status" value="1"/>
</dbReference>
<evidence type="ECO:0000313" key="4">
    <source>
        <dbReference type="Proteomes" id="UP000019678"/>
    </source>
</evidence>
<dbReference type="Gene3D" id="2.160.20.80">
    <property type="entry name" value="E3 ubiquitin-protein ligase SopA"/>
    <property type="match status" value="2"/>
</dbReference>
<sequence>MRVKNTTPYLFGTTVTSRRPPQPEMTAIVRGTFALAPGGVAMPLTMPLPKPASLTGDVFLDDDDELRGACLYPSDFADFKPTADVLLRGTCHTPGGEPLPECPVRFSVGAFSKTLLVVGPRVWRVGAFSDHPSDPLPFTRMPLGYDHAFGGPDDDHNPVGKGHGTGELPNVETPGHGVRTRRDRPHPAGFGPISPFWPERRARVGKDYGASYAKHRAPFYAEDFDWTYFNAAPPDQRLPGYLEGDEEIVLHNLHPEHVSYACRLPGVRPRVFVDDRAGRGREIALHLDTLFVDMDQEIVLLTWRGLTPVDDLDLRDVTTVLVAAEKLGGAQPEALYREQMAAFARDPLGLSDLSPTGFTRAPAQPSAAPSPAPSPTPSPTPSPAPSPAPAPPTSPAPPATPTTAHDEAMALLRDRLSRLPPEHRARVEATVTQLIARAAPHHDLAASLAGALRGTPDIAPLPGSGGTVGASGVPSAAEEPRVGAAMRAFRERLTTLRTRAATQGAPQQTLDALDRAEHTLHQHTPARPAEAPSTPGKNLAGQDLRGRDLSGWDLRGANLDGAILAGATLAGAQLEGASLRGAVLYEALLEGADFRSADLSLANLTRARAARARFDRAILDQASFEDGDCTAACFDETIARGALLSRLLLTDATLRGARFEQVLLEGALIDRTDLSGASLLRCLFSRVRGEGTTLADAHLAGTSFADADLQGATFRKAHGDGAIFLRAHLPAADLRLAVLPAATFDDARLPHARLQGADLRHARFLRADLSGVNLARANLFSADLSRATLDRGILAGASLYGARLQGTSLTDVNLEGANLKRAILDHHL</sequence>
<comment type="caution">
    <text evidence="3">The sequence shown here is derived from an EMBL/GenBank/DDBJ whole genome shotgun (WGS) entry which is preliminary data.</text>
</comment>
<feature type="region of interest" description="Disordered" evidence="1">
    <location>
        <begin position="155"/>
        <end position="192"/>
    </location>
</feature>
<dbReference type="PANTHER" id="PTHR14136">
    <property type="entry name" value="BTB_POZ DOMAIN-CONTAINING PROTEIN KCTD9"/>
    <property type="match status" value="1"/>
</dbReference>
<gene>
    <name evidence="3" type="ORF">CAP_6063</name>
</gene>
<feature type="domain" description="DUF2169" evidence="2">
    <location>
        <begin position="24"/>
        <end position="304"/>
    </location>
</feature>
<name>A0A017THA0_9BACT</name>
<protein>
    <recommendedName>
        <fullName evidence="2">DUF2169 domain-containing protein</fullName>
    </recommendedName>
</protein>
<dbReference type="OrthoDB" id="5480074at2"/>
<accession>A0A017THA0</accession>
<dbReference type="eggNOG" id="COG1357">
    <property type="taxonomic scope" value="Bacteria"/>
</dbReference>
<evidence type="ECO:0000313" key="3">
    <source>
        <dbReference type="EMBL" id="EYF08302.1"/>
    </source>
</evidence>
<keyword evidence="4" id="KW-1185">Reference proteome</keyword>
<proteinExistence type="predicted"/>
<reference evidence="3 4" key="1">
    <citation type="submission" date="2013-05" db="EMBL/GenBank/DDBJ databases">
        <title>Genome assembly of Chondromyces apiculatus DSM 436.</title>
        <authorList>
            <person name="Sharma G."/>
            <person name="Khatri I."/>
            <person name="Kaur C."/>
            <person name="Mayilraj S."/>
            <person name="Subramanian S."/>
        </authorList>
    </citation>
    <scope>NUCLEOTIDE SEQUENCE [LARGE SCALE GENOMIC DNA]</scope>
    <source>
        <strain evidence="3 4">DSM 436</strain>
    </source>
</reference>
<evidence type="ECO:0000256" key="1">
    <source>
        <dbReference type="SAM" id="MobiDB-lite"/>
    </source>
</evidence>
<dbReference type="Pfam" id="PF00805">
    <property type="entry name" value="Pentapeptide"/>
    <property type="match status" value="5"/>
</dbReference>